<name>A0A841KWU4_9FIRM</name>
<gene>
    <name evidence="2" type="ORF">HNQ80_002822</name>
</gene>
<dbReference type="AlphaFoldDB" id="A0A841KWU4"/>
<accession>A0A841KWU4</accession>
<proteinExistence type="predicted"/>
<comment type="caution">
    <text evidence="2">The sequence shown here is derived from an EMBL/GenBank/DDBJ whole genome shotgun (WGS) entry which is preliminary data.</text>
</comment>
<dbReference type="PANTHER" id="PTHR32329:SF2">
    <property type="entry name" value="BIFUNCTIONAL PROTEIN [INCLUDES 2-HYDROXYACYL-COA DEHYDRATASE (N-TER) AND ITS ACTIVATOR DOMAIN (C_TERM)"/>
    <property type="match status" value="1"/>
</dbReference>
<dbReference type="RefSeq" id="WP_184311245.1">
    <property type="nucleotide sequence ID" value="NZ_JACHEN010000017.1"/>
</dbReference>
<feature type="domain" description="DUF2229" evidence="1">
    <location>
        <begin position="2"/>
        <end position="225"/>
    </location>
</feature>
<reference evidence="2 3" key="1">
    <citation type="submission" date="2020-08" db="EMBL/GenBank/DDBJ databases">
        <title>Genomic Encyclopedia of Type Strains, Phase IV (KMG-IV): sequencing the most valuable type-strain genomes for metagenomic binning, comparative biology and taxonomic classification.</title>
        <authorList>
            <person name="Goeker M."/>
        </authorList>
    </citation>
    <scope>NUCLEOTIDE SEQUENCE [LARGE SCALE GENOMIC DNA]</scope>
    <source>
        <strain evidence="2 3">DSM 103526</strain>
    </source>
</reference>
<keyword evidence="3" id="KW-1185">Reference proteome</keyword>
<organism evidence="2 3">
    <name type="scientific">Anaerosolibacter carboniphilus</name>
    <dbReference type="NCBI Taxonomy" id="1417629"/>
    <lineage>
        <taxon>Bacteria</taxon>
        <taxon>Bacillati</taxon>
        <taxon>Bacillota</taxon>
        <taxon>Clostridia</taxon>
        <taxon>Peptostreptococcales</taxon>
        <taxon>Thermotaleaceae</taxon>
        <taxon>Anaerosolibacter</taxon>
    </lineage>
</organism>
<dbReference type="EMBL" id="JACHEN010000017">
    <property type="protein sequence ID" value="MBB6216718.1"/>
    <property type="molecule type" value="Genomic_DNA"/>
</dbReference>
<evidence type="ECO:0000313" key="3">
    <source>
        <dbReference type="Proteomes" id="UP000579281"/>
    </source>
</evidence>
<evidence type="ECO:0000313" key="2">
    <source>
        <dbReference type="EMBL" id="MBB6216718.1"/>
    </source>
</evidence>
<protein>
    <submittedName>
        <fullName evidence="2">Putative nucleotide-binding protein (Sugar kinase/HSP70/actin superfamily)</fullName>
    </submittedName>
</protein>
<dbReference type="InterPro" id="IPR018709">
    <property type="entry name" value="CoA_activase_DUF2229"/>
</dbReference>
<dbReference type="InterPro" id="IPR051805">
    <property type="entry name" value="Dehydratase_Activator_Redct"/>
</dbReference>
<dbReference type="Pfam" id="PF09989">
    <property type="entry name" value="DUF2229"/>
    <property type="match status" value="1"/>
</dbReference>
<dbReference type="Proteomes" id="UP000579281">
    <property type="component" value="Unassembled WGS sequence"/>
</dbReference>
<dbReference type="Gene3D" id="3.40.50.11900">
    <property type="match status" value="1"/>
</dbReference>
<evidence type="ECO:0000259" key="1">
    <source>
        <dbReference type="Pfam" id="PF09989"/>
    </source>
</evidence>
<dbReference type="PANTHER" id="PTHR32329">
    <property type="entry name" value="BIFUNCTIONAL PROTEIN [INCLUDES 2-HYDROXYACYL-COA DEHYDRATASE (N-TER) AND ITS ACTIVATOR DOMAIN (C_TERM)-RELATED"/>
    <property type="match status" value="1"/>
</dbReference>
<keyword evidence="2" id="KW-0418">Kinase</keyword>
<dbReference type="GO" id="GO:0016301">
    <property type="term" value="F:kinase activity"/>
    <property type="evidence" value="ECO:0007669"/>
    <property type="project" value="UniProtKB-KW"/>
</dbReference>
<sequence>MRVGIPRGLLYHYYYPFWKTFFEELKVEIVVSSPTTKEIVNKGIEFSVPEICVPMKVYTGHVEQIIKEVDYVFIPRMVSISEKEYFCPKFMGLPDMIKYTVPGALNKILSPKIQSDSDSIANPKFYGELKSRLGISSWDLHRALKKADKAWKSFRGLSRKGYVLSDALDIFEGKKAPSKEPNFKDGEVTIGILGYVYDIYDPFISMDITDKLKELNVNILTFEMLEDREIQDSIKFMRKKLFWTFSNKLLGAGYHFYQNPKVDGIIQVTAFNCGPDSMIGKMMELESNHFEKPFMTVRIDEHTGESHLQTRVEAFVDMIRRKKMAGGVSHESNLSPYGFNTGI</sequence>
<keyword evidence="2" id="KW-0808">Transferase</keyword>